<reference evidence="21 22" key="1">
    <citation type="submission" date="2019-04" db="EMBL/GenBank/DDBJ databases">
        <title>Fungal friends and foes A comparative genomics study of 23 Aspergillus species from section Flavi.</title>
        <authorList>
            <consortium name="DOE Joint Genome Institute"/>
            <person name="Kjaerbolling I."/>
            <person name="Vesth T.C."/>
            <person name="Frisvad J.C."/>
            <person name="Nybo J.L."/>
            <person name="Theobald S."/>
            <person name="Kildgaard S."/>
            <person name="Petersen T.I."/>
            <person name="Kuo A."/>
            <person name="Sato A."/>
            <person name="Lyhne E.K."/>
            <person name="Kogle M.E."/>
            <person name="Wiebenga A."/>
            <person name="Kun R.S."/>
            <person name="Lubbers R.J."/>
            <person name="Makela M.R."/>
            <person name="Barry K."/>
            <person name="Chovatia M."/>
            <person name="Clum A."/>
            <person name="Daum C."/>
            <person name="Haridas S."/>
            <person name="He G."/>
            <person name="LaButti K."/>
            <person name="Lipzen A."/>
            <person name="Mondo S."/>
            <person name="Pangilinan J."/>
            <person name="Riley R."/>
            <person name="Salamov A."/>
            <person name="Simmons B.A."/>
            <person name="Magnuson J.K."/>
            <person name="Henrissat B."/>
            <person name="Mortensen U.H."/>
            <person name="Larsen T.O."/>
            <person name="De vries R.P."/>
            <person name="Grigoriev I.V."/>
            <person name="Machida M."/>
            <person name="Baker S.E."/>
            <person name="Andersen M.R."/>
        </authorList>
    </citation>
    <scope>NUCLEOTIDE SEQUENCE [LARGE SCALE GENOMIC DNA]</scope>
    <source>
        <strain evidence="21 22">CBS 126849</strain>
    </source>
</reference>
<evidence type="ECO:0000313" key="21">
    <source>
        <dbReference type="EMBL" id="KAB8218941.1"/>
    </source>
</evidence>
<dbReference type="Gene3D" id="1.10.630.10">
    <property type="entry name" value="Cytochrome P450"/>
    <property type="match status" value="1"/>
</dbReference>
<keyword evidence="11 16" id="KW-0560">Oxidoreductase</keyword>
<comment type="cofactor">
    <cofactor evidence="16">
        <name>FAD</name>
        <dbReference type="ChEBI" id="CHEBI:57692"/>
    </cofactor>
    <cofactor evidence="16">
        <name>FMN</name>
        <dbReference type="ChEBI" id="CHEBI:58210"/>
    </cofactor>
</comment>
<feature type="domain" description="FAD-binding FR-type" evidence="20">
    <location>
        <begin position="668"/>
        <end position="896"/>
    </location>
</feature>
<accession>A0A5N6EMS7</accession>
<keyword evidence="13 16" id="KW-0503">Monooxygenase</keyword>
<keyword evidence="10 16" id="KW-0249">Electron transport</keyword>
<evidence type="ECO:0000259" key="19">
    <source>
        <dbReference type="PROSITE" id="PS50902"/>
    </source>
</evidence>
<dbReference type="EC" id="1.6.2.4" evidence="16"/>
<sequence>MTETIPCPSGYPILGNVFDVDPEHPQQSLARIAKTYGPIFRLRLPRDRIFVANYALAQDLFDEKRFQKSVSGPLEQVRNATKDGLFTAYPGEHNWEVAHRTLMPAFGPLSIRGMFSEMQDITSQMVLKWARFGPDTSINVADDFTRLTLDSIALCAMGVRFNSFYHEHQHPFVDAMSGMLAESFARSRRPGFTDFLYKSQQQQYQVDIEKLETVARELLEARRKNPTDKKDLLNALILNSDPKTGEHLGDDPIIRNMITFLIAGHETTSGLLSFLFYELLESPEAYRKAQEEVDKVIGKQTITIDHMSKLPYLEACLRETLRLHPTAPGFSLEAKGDQVLNGQYNVKDKEVVNVILARLHRDPDVYGSDAEEFRPSRMLDEAFAKLPPNAWKPFGNGIRACIGRPFAWQEALLAVATLLQAFHFTKQNPSYRLQIKTTLTIKPQDFFMKARIRDPEFLDRAGIGFSGPSTTASAKKTSKSQAAPPKDGPSIMIAYGSNTGTCEALANELASSAPEHGFSPEIKSLDSMTAAIPRETPTVIITASYEGQPPDNAAHFVEWLKSAARSELKDARFAVFGVGNKEWRTTYQKIPTLVDDALGNAGASRITGRAAADVTQGNIFDAFNEWQDNDLWPALRKLTGKTGDVGGTTQKELKMQVDVLTRSSLLRQDVQLGEVSDVRLLTKPGTPRKRHIAIQLPTGLSYRAGDYLAVLPLNPSETVRRVIKRFRLPWDATITIDPSTATSLPTGRPLTIYDVLSGMVELGQPATGRATAALAKSIPEESLARELETRMAQENFEQSNTTLLDLLEDYPSATFSLGMFLASLPPMRMRQYSISSTPLASESECTLTYSVIDAPSKGSRQGNRFLGVASTYMERLCVGDRLHISLRPSRAGFHLPADDRVPIIMACAGTGLAPFHAFVAERAIKKAGGVEVGPALLFYGCNSPDEDDMYKNEFDEWQAQGVVDVRRAYTHCPEASKNCKFVQDRIWADREDTASLFRKGAQVYICGAGIVGAGVEKAMAQIRAQATGDDEQTSLAWVQELKGVRYWADVFA</sequence>
<feature type="domain" description="Flavodoxin-like" evidence="19">
    <location>
        <begin position="491"/>
        <end position="631"/>
    </location>
</feature>
<dbReference type="Pfam" id="PF00067">
    <property type="entry name" value="p450"/>
    <property type="match status" value="1"/>
</dbReference>
<name>A0A5N6EMS7_9EURO</name>
<evidence type="ECO:0000256" key="1">
    <source>
        <dbReference type="ARBA" id="ARBA00001971"/>
    </source>
</evidence>
<evidence type="ECO:0000256" key="6">
    <source>
        <dbReference type="ARBA" id="ARBA00022643"/>
    </source>
</evidence>
<dbReference type="CDD" id="cd06206">
    <property type="entry name" value="bifunctional_CYPOR"/>
    <property type="match status" value="1"/>
</dbReference>
<dbReference type="AlphaFoldDB" id="A0A5N6EMS7"/>
<evidence type="ECO:0000256" key="4">
    <source>
        <dbReference type="ARBA" id="ARBA00022617"/>
    </source>
</evidence>
<keyword evidence="3 16" id="KW-0813">Transport</keyword>
<evidence type="ECO:0000256" key="17">
    <source>
        <dbReference type="PIRSR" id="PIRSR000209-1"/>
    </source>
</evidence>
<keyword evidence="4 16" id="KW-0349">Heme</keyword>
<evidence type="ECO:0000256" key="8">
    <source>
        <dbReference type="ARBA" id="ARBA00022827"/>
    </source>
</evidence>
<dbReference type="InterPro" id="IPR023173">
    <property type="entry name" value="NADPH_Cyt_P450_Rdtase_alpha"/>
</dbReference>
<evidence type="ECO:0000256" key="5">
    <source>
        <dbReference type="ARBA" id="ARBA00022630"/>
    </source>
</evidence>
<dbReference type="GO" id="GO:0070330">
    <property type="term" value="F:aromatase activity"/>
    <property type="evidence" value="ECO:0007669"/>
    <property type="project" value="UniProtKB-UniRule"/>
</dbReference>
<comment type="catalytic activity">
    <reaction evidence="14 16">
        <text>an organic molecule + reduced [NADPH--hemoprotein reductase] + O2 = an alcohol + oxidized [NADPH--hemoprotein reductase] + H2O + H(+)</text>
        <dbReference type="Rhea" id="RHEA:17149"/>
        <dbReference type="Rhea" id="RHEA-COMP:11964"/>
        <dbReference type="Rhea" id="RHEA-COMP:11965"/>
        <dbReference type="ChEBI" id="CHEBI:15377"/>
        <dbReference type="ChEBI" id="CHEBI:15378"/>
        <dbReference type="ChEBI" id="CHEBI:15379"/>
        <dbReference type="ChEBI" id="CHEBI:30879"/>
        <dbReference type="ChEBI" id="CHEBI:57618"/>
        <dbReference type="ChEBI" id="CHEBI:58210"/>
        <dbReference type="ChEBI" id="CHEBI:142491"/>
        <dbReference type="EC" id="1.14.14.1"/>
    </reaction>
</comment>
<evidence type="ECO:0000256" key="18">
    <source>
        <dbReference type="SAM" id="MobiDB-lite"/>
    </source>
</evidence>
<dbReference type="SUPFAM" id="SSF52343">
    <property type="entry name" value="Ferredoxin reductase-like, C-terminal NADP-linked domain"/>
    <property type="match status" value="1"/>
</dbReference>
<dbReference type="PROSITE" id="PS00086">
    <property type="entry name" value="CYTOCHROME_P450"/>
    <property type="match status" value="1"/>
</dbReference>
<evidence type="ECO:0000256" key="12">
    <source>
        <dbReference type="ARBA" id="ARBA00023004"/>
    </source>
</evidence>
<dbReference type="Proteomes" id="UP000326799">
    <property type="component" value="Unassembled WGS sequence"/>
</dbReference>
<dbReference type="InterPro" id="IPR003097">
    <property type="entry name" value="CysJ-like_FAD-binding"/>
</dbReference>
<evidence type="ECO:0000256" key="3">
    <source>
        <dbReference type="ARBA" id="ARBA00022448"/>
    </source>
</evidence>
<keyword evidence="9 16" id="KW-0521">NADP</keyword>
<dbReference type="Pfam" id="PF00667">
    <property type="entry name" value="FAD_binding_1"/>
    <property type="match status" value="1"/>
</dbReference>
<dbReference type="PRINTS" id="PR00385">
    <property type="entry name" value="P450"/>
</dbReference>
<evidence type="ECO:0000256" key="13">
    <source>
        <dbReference type="ARBA" id="ARBA00023033"/>
    </source>
</evidence>
<keyword evidence="8 16" id="KW-0274">FAD</keyword>
<dbReference type="InterPro" id="IPR023206">
    <property type="entry name" value="Bifunctional_P450_P450_red"/>
</dbReference>
<dbReference type="GO" id="GO:0050660">
    <property type="term" value="F:flavin adenine dinucleotide binding"/>
    <property type="evidence" value="ECO:0007669"/>
    <property type="project" value="TreeGrafter"/>
</dbReference>
<dbReference type="PANTHER" id="PTHR19384:SF127">
    <property type="entry name" value="BIFUNCTIONAL CYTOCHROME P450_NADPH--P450 REDUCTASE"/>
    <property type="match status" value="1"/>
</dbReference>
<dbReference type="SUPFAM" id="SSF52218">
    <property type="entry name" value="Flavoproteins"/>
    <property type="match status" value="1"/>
</dbReference>
<dbReference type="Pfam" id="PF00258">
    <property type="entry name" value="Flavodoxin_1"/>
    <property type="match status" value="1"/>
</dbReference>
<dbReference type="CDD" id="cd11068">
    <property type="entry name" value="CYP120A1"/>
    <property type="match status" value="1"/>
</dbReference>
<evidence type="ECO:0000256" key="10">
    <source>
        <dbReference type="ARBA" id="ARBA00022982"/>
    </source>
</evidence>
<dbReference type="InterPro" id="IPR039261">
    <property type="entry name" value="FNR_nucleotide-bd"/>
</dbReference>
<dbReference type="GO" id="GO:0005506">
    <property type="term" value="F:iron ion binding"/>
    <property type="evidence" value="ECO:0007669"/>
    <property type="project" value="UniProtKB-UniRule"/>
</dbReference>
<dbReference type="Gene3D" id="1.20.990.10">
    <property type="entry name" value="NADPH-cytochrome p450 Reductase, Chain A, domain 3"/>
    <property type="match status" value="1"/>
</dbReference>
<comment type="similarity">
    <text evidence="2 16">In the N-terminal section; belongs to the cytochrome P450 family.</text>
</comment>
<dbReference type="InterPro" id="IPR036396">
    <property type="entry name" value="Cyt_P450_sf"/>
</dbReference>
<evidence type="ECO:0000256" key="7">
    <source>
        <dbReference type="ARBA" id="ARBA00022723"/>
    </source>
</evidence>
<dbReference type="PROSITE" id="PS51384">
    <property type="entry name" value="FAD_FR"/>
    <property type="match status" value="1"/>
</dbReference>
<evidence type="ECO:0000256" key="2">
    <source>
        <dbReference type="ARBA" id="ARBA00010018"/>
    </source>
</evidence>
<keyword evidence="12 16" id="KW-0408">Iron</keyword>
<keyword evidence="22" id="KW-1185">Reference proteome</keyword>
<dbReference type="InterPro" id="IPR029039">
    <property type="entry name" value="Flavoprotein-like_sf"/>
</dbReference>
<dbReference type="PROSITE" id="PS50902">
    <property type="entry name" value="FLAVODOXIN_LIKE"/>
    <property type="match status" value="1"/>
</dbReference>
<dbReference type="GO" id="GO:0005829">
    <property type="term" value="C:cytosol"/>
    <property type="evidence" value="ECO:0007669"/>
    <property type="project" value="TreeGrafter"/>
</dbReference>
<dbReference type="InterPro" id="IPR017927">
    <property type="entry name" value="FAD-bd_FR_type"/>
</dbReference>
<dbReference type="SUPFAM" id="SSF63380">
    <property type="entry name" value="Riboflavin synthase domain-like"/>
    <property type="match status" value="1"/>
</dbReference>
<dbReference type="PIRSF" id="PIRSF000209">
    <property type="entry name" value="Bifunctional_P450_P450R"/>
    <property type="match status" value="1"/>
</dbReference>
<dbReference type="Gene3D" id="3.40.50.360">
    <property type="match status" value="1"/>
</dbReference>
<evidence type="ECO:0000256" key="15">
    <source>
        <dbReference type="ARBA" id="ARBA00049342"/>
    </source>
</evidence>
<dbReference type="PANTHER" id="PTHR19384">
    <property type="entry name" value="NITRIC OXIDE SYNTHASE-RELATED"/>
    <property type="match status" value="1"/>
</dbReference>
<protein>
    <recommendedName>
        <fullName evidence="16">Bifunctional cytochrome P450/NADPH--P450 reductase</fullName>
    </recommendedName>
    <domain>
        <recommendedName>
            <fullName evidence="16">Cytochrome P450</fullName>
            <ecNumber evidence="16">1.14.14.1</ecNumber>
        </recommendedName>
    </domain>
    <domain>
        <recommendedName>
            <fullName evidence="16">NADPH--cytochrome P450 reductase</fullName>
            <ecNumber evidence="16">1.6.2.4</ecNumber>
        </recommendedName>
    </domain>
</protein>
<dbReference type="GO" id="GO:0010181">
    <property type="term" value="F:FMN binding"/>
    <property type="evidence" value="ECO:0007669"/>
    <property type="project" value="UniProtKB-UniRule"/>
</dbReference>
<comment type="cofactor">
    <cofactor evidence="1 16 17">
        <name>heme</name>
        <dbReference type="ChEBI" id="CHEBI:30413"/>
    </cofactor>
</comment>
<evidence type="ECO:0000256" key="9">
    <source>
        <dbReference type="ARBA" id="ARBA00022857"/>
    </source>
</evidence>
<dbReference type="InterPro" id="IPR001128">
    <property type="entry name" value="Cyt_P450"/>
</dbReference>
<dbReference type="Gene3D" id="2.40.30.10">
    <property type="entry name" value="Translation factors"/>
    <property type="match status" value="1"/>
</dbReference>
<dbReference type="GO" id="GO:0020037">
    <property type="term" value="F:heme binding"/>
    <property type="evidence" value="ECO:0007669"/>
    <property type="project" value="UniProtKB-UniRule"/>
</dbReference>
<dbReference type="InterPro" id="IPR001433">
    <property type="entry name" value="OxRdtase_FAD/NAD-bd"/>
</dbReference>
<evidence type="ECO:0000259" key="20">
    <source>
        <dbReference type="PROSITE" id="PS51384"/>
    </source>
</evidence>
<proteinExistence type="inferred from homology"/>
<dbReference type="GO" id="GO:0003958">
    <property type="term" value="F:NADPH-hemoprotein reductase activity"/>
    <property type="evidence" value="ECO:0007669"/>
    <property type="project" value="UniProtKB-UniRule"/>
</dbReference>
<dbReference type="InterPro" id="IPR017972">
    <property type="entry name" value="Cyt_P450_CS"/>
</dbReference>
<dbReference type="PRINTS" id="PR00463">
    <property type="entry name" value="EP450I"/>
</dbReference>
<feature type="region of interest" description="Disordered" evidence="18">
    <location>
        <begin position="468"/>
        <end position="488"/>
    </location>
</feature>
<dbReference type="InterPro" id="IPR008254">
    <property type="entry name" value="Flavodoxin/NO_synth"/>
</dbReference>
<dbReference type="EMBL" id="ML733444">
    <property type="protein sequence ID" value="KAB8218941.1"/>
    <property type="molecule type" value="Genomic_DNA"/>
</dbReference>
<evidence type="ECO:0000256" key="14">
    <source>
        <dbReference type="ARBA" id="ARBA00047827"/>
    </source>
</evidence>
<dbReference type="InterPro" id="IPR002401">
    <property type="entry name" value="Cyt_P450_E_grp-I"/>
</dbReference>
<keyword evidence="7 16" id="KW-0479">Metal-binding</keyword>
<dbReference type="FunFam" id="1.10.630.10:FF:000040">
    <property type="entry name" value="Bifunctional cytochrome P450/NADPH--P450 reductase"/>
    <property type="match status" value="1"/>
</dbReference>
<keyword evidence="6 16" id="KW-0288">FMN</keyword>
<gene>
    <name evidence="21" type="ORF">BDV33DRAFT_231934</name>
</gene>
<keyword evidence="5 16" id="KW-0285">Flavoprotein</keyword>
<comment type="catalytic activity">
    <reaction evidence="15 16">
        <text>2 oxidized [cytochrome P450] + NADPH = 2 reduced [cytochrome P450] + NADP(+) + H(+)</text>
        <dbReference type="Rhea" id="RHEA:24040"/>
        <dbReference type="Rhea" id="RHEA-COMP:14627"/>
        <dbReference type="Rhea" id="RHEA-COMP:14628"/>
        <dbReference type="ChEBI" id="CHEBI:15378"/>
        <dbReference type="ChEBI" id="CHEBI:55376"/>
        <dbReference type="ChEBI" id="CHEBI:57783"/>
        <dbReference type="ChEBI" id="CHEBI:58349"/>
        <dbReference type="ChEBI" id="CHEBI:60344"/>
        <dbReference type="EC" id="1.6.2.4"/>
    </reaction>
</comment>
<evidence type="ECO:0000313" key="22">
    <source>
        <dbReference type="Proteomes" id="UP000326799"/>
    </source>
</evidence>
<evidence type="ECO:0000256" key="16">
    <source>
        <dbReference type="PIRNR" id="PIRNR000209"/>
    </source>
</evidence>
<dbReference type="Pfam" id="PF00175">
    <property type="entry name" value="NAD_binding_1"/>
    <property type="match status" value="1"/>
</dbReference>
<organism evidence="21 22">
    <name type="scientific">Aspergillus novoparasiticus</name>
    <dbReference type="NCBI Taxonomy" id="986946"/>
    <lineage>
        <taxon>Eukaryota</taxon>
        <taxon>Fungi</taxon>
        <taxon>Dikarya</taxon>
        <taxon>Ascomycota</taxon>
        <taxon>Pezizomycotina</taxon>
        <taxon>Eurotiomycetes</taxon>
        <taxon>Eurotiomycetidae</taxon>
        <taxon>Eurotiales</taxon>
        <taxon>Aspergillaceae</taxon>
        <taxon>Aspergillus</taxon>
        <taxon>Aspergillus subgen. Circumdati</taxon>
    </lineage>
</organism>
<dbReference type="SUPFAM" id="SSF48264">
    <property type="entry name" value="Cytochrome P450"/>
    <property type="match status" value="1"/>
</dbReference>
<dbReference type="EC" id="1.14.14.1" evidence="16"/>
<dbReference type="InterPro" id="IPR017938">
    <property type="entry name" value="Riboflavin_synthase-like_b-brl"/>
</dbReference>
<feature type="binding site" description="axial binding residue" evidence="17">
    <location>
        <position position="401"/>
    </location>
    <ligand>
        <name>heme</name>
        <dbReference type="ChEBI" id="CHEBI:30413"/>
    </ligand>
    <ligandPart>
        <name>Fe</name>
        <dbReference type="ChEBI" id="CHEBI:18248"/>
    </ligandPart>
</feature>
<feature type="compositionally biased region" description="Low complexity" evidence="18">
    <location>
        <begin position="468"/>
        <end position="485"/>
    </location>
</feature>
<dbReference type="Gene3D" id="3.40.50.80">
    <property type="entry name" value="Nucleotide-binding domain of ferredoxin-NADP reductase (FNR) module"/>
    <property type="match status" value="1"/>
</dbReference>
<evidence type="ECO:0000256" key="11">
    <source>
        <dbReference type="ARBA" id="ARBA00023002"/>
    </source>
</evidence>